<keyword evidence="3" id="KW-1185">Reference proteome</keyword>
<reference evidence="2 3" key="1">
    <citation type="submission" date="2019-01" db="EMBL/GenBank/DDBJ databases">
        <title>Sequencing of cultivated peanut Arachis hypogaea provides insights into genome evolution and oil improvement.</title>
        <authorList>
            <person name="Chen X."/>
        </authorList>
    </citation>
    <scope>NUCLEOTIDE SEQUENCE [LARGE SCALE GENOMIC DNA]</scope>
    <source>
        <strain evidence="3">cv. Fuhuasheng</strain>
        <tissue evidence="2">Leaves</tissue>
    </source>
</reference>
<sequence>MEKSTKPAMTLIGRVCNTGGYWKLMTTKASNRAAVHGVKQPAPDFIPKEQVQEEIEKAKKDKEAKRKHIEDTLNSHLPNFSNSDSSTSPPN</sequence>
<protein>
    <submittedName>
        <fullName evidence="2">Uncharacterized protein</fullName>
    </submittedName>
</protein>
<feature type="region of interest" description="Disordered" evidence="1">
    <location>
        <begin position="46"/>
        <end position="91"/>
    </location>
</feature>
<feature type="compositionally biased region" description="Basic and acidic residues" evidence="1">
    <location>
        <begin position="46"/>
        <end position="73"/>
    </location>
</feature>
<organism evidence="2 3">
    <name type="scientific">Arachis hypogaea</name>
    <name type="common">Peanut</name>
    <dbReference type="NCBI Taxonomy" id="3818"/>
    <lineage>
        <taxon>Eukaryota</taxon>
        <taxon>Viridiplantae</taxon>
        <taxon>Streptophyta</taxon>
        <taxon>Embryophyta</taxon>
        <taxon>Tracheophyta</taxon>
        <taxon>Spermatophyta</taxon>
        <taxon>Magnoliopsida</taxon>
        <taxon>eudicotyledons</taxon>
        <taxon>Gunneridae</taxon>
        <taxon>Pentapetalae</taxon>
        <taxon>rosids</taxon>
        <taxon>fabids</taxon>
        <taxon>Fabales</taxon>
        <taxon>Fabaceae</taxon>
        <taxon>Papilionoideae</taxon>
        <taxon>50 kb inversion clade</taxon>
        <taxon>dalbergioids sensu lato</taxon>
        <taxon>Dalbergieae</taxon>
        <taxon>Pterocarpus clade</taxon>
        <taxon>Arachis</taxon>
    </lineage>
</organism>
<comment type="caution">
    <text evidence="2">The sequence shown here is derived from an EMBL/GenBank/DDBJ whole genome shotgun (WGS) entry which is preliminary data.</text>
</comment>
<accession>A0A444YLV1</accession>
<dbReference type="Proteomes" id="UP000289738">
    <property type="component" value="Chromosome B06"/>
</dbReference>
<proteinExistence type="predicted"/>
<evidence type="ECO:0000256" key="1">
    <source>
        <dbReference type="SAM" id="MobiDB-lite"/>
    </source>
</evidence>
<name>A0A444YLV1_ARAHY</name>
<gene>
    <name evidence="2" type="ORF">Ahy_B06g081667</name>
</gene>
<feature type="compositionally biased region" description="Polar residues" evidence="1">
    <location>
        <begin position="74"/>
        <end position="91"/>
    </location>
</feature>
<evidence type="ECO:0000313" key="2">
    <source>
        <dbReference type="EMBL" id="RYR02829.1"/>
    </source>
</evidence>
<dbReference type="AlphaFoldDB" id="A0A444YLV1"/>
<dbReference type="EMBL" id="SDMP01000016">
    <property type="protein sequence ID" value="RYR02829.1"/>
    <property type="molecule type" value="Genomic_DNA"/>
</dbReference>
<evidence type="ECO:0000313" key="3">
    <source>
        <dbReference type="Proteomes" id="UP000289738"/>
    </source>
</evidence>